<reference evidence="2 3" key="1">
    <citation type="submission" date="2018-05" db="EMBL/GenBank/DDBJ databases">
        <title>Draft Genome Sequences for a Diverse set of 7 Haemophilus Species.</title>
        <authorList>
            <person name="Nichols M."/>
            <person name="Topaz N."/>
            <person name="Wang X."/>
            <person name="Wang X."/>
            <person name="Boxrud D."/>
        </authorList>
    </citation>
    <scope>NUCLEOTIDE SEQUENCE [LARGE SCALE GENOMIC DNA]</scope>
    <source>
        <strain evidence="2 3">C2008001710</strain>
    </source>
</reference>
<dbReference type="InterPro" id="IPR003593">
    <property type="entry name" value="AAA+_ATPase"/>
</dbReference>
<protein>
    <recommendedName>
        <fullName evidence="1">AAA+ ATPase domain-containing protein</fullName>
    </recommendedName>
</protein>
<dbReference type="SUPFAM" id="SSF52540">
    <property type="entry name" value="P-loop containing nucleoside triphosphate hydrolases"/>
    <property type="match status" value="1"/>
</dbReference>
<gene>
    <name evidence="2" type="ORF">DPV87_03135</name>
</gene>
<dbReference type="InterPro" id="IPR041685">
    <property type="entry name" value="AAA_GajA/Old/RecF-like"/>
</dbReference>
<dbReference type="Pfam" id="PF13175">
    <property type="entry name" value="AAA_15"/>
    <property type="match status" value="1"/>
</dbReference>
<dbReference type="InterPro" id="IPR038729">
    <property type="entry name" value="Rad50/SbcC_AAA"/>
</dbReference>
<dbReference type="Pfam" id="PF13476">
    <property type="entry name" value="AAA_23"/>
    <property type="match status" value="1"/>
</dbReference>
<evidence type="ECO:0000313" key="2">
    <source>
        <dbReference type="EMBL" id="RDE95079.1"/>
    </source>
</evidence>
<organism evidence="2 3">
    <name type="scientific">Haemophilus parainfluenzae</name>
    <dbReference type="NCBI Taxonomy" id="729"/>
    <lineage>
        <taxon>Bacteria</taxon>
        <taxon>Pseudomonadati</taxon>
        <taxon>Pseudomonadota</taxon>
        <taxon>Gammaproteobacteria</taxon>
        <taxon>Pasteurellales</taxon>
        <taxon>Pasteurellaceae</taxon>
        <taxon>Haemophilus</taxon>
    </lineage>
</organism>
<dbReference type="EMBL" id="QEPW01000004">
    <property type="protein sequence ID" value="RDE95079.1"/>
    <property type="molecule type" value="Genomic_DNA"/>
</dbReference>
<dbReference type="InterPro" id="IPR051396">
    <property type="entry name" value="Bact_Antivir_Def_Nuclease"/>
</dbReference>
<dbReference type="AlphaFoldDB" id="A0A369Z3H1"/>
<proteinExistence type="predicted"/>
<dbReference type="Proteomes" id="UP000253910">
    <property type="component" value="Unassembled WGS sequence"/>
</dbReference>
<dbReference type="CDD" id="cd00267">
    <property type="entry name" value="ABC_ATPase"/>
    <property type="match status" value="2"/>
</dbReference>
<accession>A0A369Z3H1</accession>
<dbReference type="SMART" id="SM00382">
    <property type="entry name" value="AAA"/>
    <property type="match status" value="1"/>
</dbReference>
<name>A0A369Z3H1_HAEPA</name>
<dbReference type="PANTHER" id="PTHR43581:SF2">
    <property type="entry name" value="EXCINUCLEASE ATPASE SUBUNIT"/>
    <property type="match status" value="1"/>
</dbReference>
<feature type="domain" description="AAA+ ATPase" evidence="1">
    <location>
        <begin position="26"/>
        <end position="280"/>
    </location>
</feature>
<evidence type="ECO:0000313" key="3">
    <source>
        <dbReference type="Proteomes" id="UP000253910"/>
    </source>
</evidence>
<dbReference type="InterPro" id="IPR027417">
    <property type="entry name" value="P-loop_NTPase"/>
</dbReference>
<comment type="caution">
    <text evidence="2">The sequence shown here is derived from an EMBL/GenBank/DDBJ whole genome shotgun (WGS) entry which is preliminary data.</text>
</comment>
<dbReference type="PANTHER" id="PTHR43581">
    <property type="entry name" value="ATP/GTP PHOSPHATASE"/>
    <property type="match status" value="1"/>
</dbReference>
<evidence type="ECO:0000259" key="1">
    <source>
        <dbReference type="SMART" id="SM00382"/>
    </source>
</evidence>
<sequence>MAMTDLTIKIHKIKGITHGEITLPIRNGLYAIVGSNGTGKSTIMLCISQLIGKHNLSILKDNDYFEDSYVEFELDNKCEKWSCSEHFWKANTYPKLLSFNGTYESSLFYGTRFKDSKNVDELLLKGKISNQDIVDADKYIQEKLGEILHNDIFYYSGLKKIRNKTIANNLRLQNTPYFIDFNNVVISQYRMSSGECLLISLLHFIYNSLVRRSLPSNRPIIMLIDEIELALHPVAVSNFINYIEELLSEYPNLTVIVTSHSTEVIRSIKPQNMFKLERIKNSFNELNVINPCYPSYAIRDIYQHSGFDSIILVEDELAKMIVENKLLENGLTVSRLINVIPVGGWTNVLDLHNELLVNNVLGDRTRIISVLDGDVIDNVNKTSKYGLLVKTFLPIPSIEKYIHNILIKEPNNYTNIVKEINDKFFRVKSLKQIVEDYRSSQREKILEKRKKKAEKDQTINYSEEITLLDLIDSDANGKTLYNNFIEKELKNRNITRDRFITIVYESLVKYESEKLKKFGENLTQFLNNH</sequence>
<dbReference type="Gene3D" id="3.40.50.300">
    <property type="entry name" value="P-loop containing nucleotide triphosphate hydrolases"/>
    <property type="match status" value="1"/>
</dbReference>